<accession>A0ABN8HN92</accession>
<reference evidence="1 2" key="1">
    <citation type="submission" date="2022-03" db="EMBL/GenBank/DDBJ databases">
        <authorList>
            <person name="Koch H."/>
        </authorList>
    </citation>
    <scope>NUCLEOTIDE SEQUENCE [LARGE SCALE GENOMIC DNA]</scope>
    <source>
        <strain evidence="1 2">G1</strain>
    </source>
</reference>
<dbReference type="Proteomes" id="UP001295463">
    <property type="component" value="Chromosome"/>
</dbReference>
<name>A0ABN8HN92_9BACT</name>
<dbReference type="RefSeq" id="WP_305733194.1">
    <property type="nucleotide sequence ID" value="NZ_OW150024.1"/>
</dbReference>
<evidence type="ECO:0008006" key="3">
    <source>
        <dbReference type="Google" id="ProtNLM"/>
    </source>
</evidence>
<dbReference type="Pfam" id="PF16256">
    <property type="entry name" value="DUF4911"/>
    <property type="match status" value="1"/>
</dbReference>
<gene>
    <name evidence="1" type="ORF">GEAMG1_2607</name>
</gene>
<dbReference type="InterPro" id="IPR032587">
    <property type="entry name" value="DUF4911"/>
</dbReference>
<sequence length="77" mass="8453">MCARYFRVPRQDHAYLTCIMESYEGIATVSTVDGAAGIIRICAPPGRAVELTELLAALSREIALDETTPPETMTEQH</sequence>
<protein>
    <recommendedName>
        <fullName evidence="3">DUF4911 domain-containing protein</fullName>
    </recommendedName>
</protein>
<dbReference type="EMBL" id="OW150024">
    <property type="protein sequence ID" value="CAH2032443.1"/>
    <property type="molecule type" value="Genomic_DNA"/>
</dbReference>
<keyword evidence="2" id="KW-1185">Reference proteome</keyword>
<evidence type="ECO:0000313" key="2">
    <source>
        <dbReference type="Proteomes" id="UP001295463"/>
    </source>
</evidence>
<organism evidence="1 2">
    <name type="scientific">Trichlorobacter ammonificans</name>
    <dbReference type="NCBI Taxonomy" id="2916410"/>
    <lineage>
        <taxon>Bacteria</taxon>
        <taxon>Pseudomonadati</taxon>
        <taxon>Thermodesulfobacteriota</taxon>
        <taxon>Desulfuromonadia</taxon>
        <taxon>Geobacterales</taxon>
        <taxon>Geobacteraceae</taxon>
        <taxon>Trichlorobacter</taxon>
    </lineage>
</organism>
<evidence type="ECO:0000313" key="1">
    <source>
        <dbReference type="EMBL" id="CAH2032443.1"/>
    </source>
</evidence>
<proteinExistence type="predicted"/>